<dbReference type="SUPFAM" id="SSF52540">
    <property type="entry name" value="P-loop containing nucleoside triphosphate hydrolases"/>
    <property type="match status" value="2"/>
</dbReference>
<dbReference type="InterPro" id="IPR027417">
    <property type="entry name" value="P-loop_NTPase"/>
</dbReference>
<keyword evidence="3" id="KW-0547">Nucleotide-binding</keyword>
<feature type="domain" description="Helicase C-terminal" evidence="2">
    <location>
        <begin position="376"/>
        <end position="556"/>
    </location>
</feature>
<dbReference type="Gene3D" id="3.40.50.10810">
    <property type="entry name" value="Tandem AAA-ATPase domain"/>
    <property type="match status" value="1"/>
</dbReference>
<dbReference type="PROSITE" id="PS51194">
    <property type="entry name" value="HELICASE_CTER"/>
    <property type="match status" value="1"/>
</dbReference>
<evidence type="ECO:0000313" key="3">
    <source>
        <dbReference type="EMBL" id="QBK89131.1"/>
    </source>
</evidence>
<dbReference type="Pfam" id="PF00176">
    <property type="entry name" value="SNF2-rel_dom"/>
    <property type="match status" value="1"/>
</dbReference>
<dbReference type="Pfam" id="PF00271">
    <property type="entry name" value="Helicase_C"/>
    <property type="match status" value="1"/>
</dbReference>
<dbReference type="GO" id="GO:0004386">
    <property type="term" value="F:helicase activity"/>
    <property type="evidence" value="ECO:0007669"/>
    <property type="project" value="UniProtKB-KW"/>
</dbReference>
<dbReference type="EMBL" id="MK500408">
    <property type="protein sequence ID" value="QBK89131.1"/>
    <property type="molecule type" value="Genomic_DNA"/>
</dbReference>
<organism evidence="3">
    <name type="scientific">Mimivirus LCMiAC02</name>
    <dbReference type="NCBI Taxonomy" id="2506609"/>
    <lineage>
        <taxon>Viruses</taxon>
        <taxon>Varidnaviria</taxon>
        <taxon>Bamfordvirae</taxon>
        <taxon>Nucleocytoviricota</taxon>
        <taxon>Megaviricetes</taxon>
        <taxon>Imitervirales</taxon>
        <taxon>Mimiviridae</taxon>
        <taxon>Klosneuvirinae</taxon>
    </lineage>
</organism>
<name>A0A481Z1S2_9VIRU</name>
<reference evidence="3" key="1">
    <citation type="journal article" date="2019" name="MBio">
        <title>Virus Genomes from Deep Sea Sediments Expand the Ocean Megavirome and Support Independent Origins of Viral Gigantism.</title>
        <authorList>
            <person name="Backstrom D."/>
            <person name="Yutin N."/>
            <person name="Jorgensen S.L."/>
            <person name="Dharamshi J."/>
            <person name="Homa F."/>
            <person name="Zaremba-Niedwiedzka K."/>
            <person name="Spang A."/>
            <person name="Wolf Y.I."/>
            <person name="Koonin E.V."/>
            <person name="Ettema T.J."/>
        </authorList>
    </citation>
    <scope>NUCLEOTIDE SEQUENCE</scope>
</reference>
<feature type="domain" description="Helicase ATP-binding" evidence="1">
    <location>
        <begin position="53"/>
        <end position="229"/>
    </location>
</feature>
<dbReference type="InterPro" id="IPR001650">
    <property type="entry name" value="Helicase_C-like"/>
</dbReference>
<dbReference type="Gene3D" id="3.40.50.300">
    <property type="entry name" value="P-loop containing nucleotide triphosphate hydrolases"/>
    <property type="match status" value="1"/>
</dbReference>
<dbReference type="GO" id="GO:0005524">
    <property type="term" value="F:ATP binding"/>
    <property type="evidence" value="ECO:0007669"/>
    <property type="project" value="InterPro"/>
</dbReference>
<sequence length="582" mass="67525">MSYPKITDDNFYNKINKKYKRFTIPKKRRTFKQICYPTDFTLQSSQKFPAKYINPKTPYNGILIYHGIGAGKTCTAINIAEQWKHKRKIIVVVPASLIGNFRDELRSPCAKNAYLSNSSRNKLKTLHPSSDKYKAIIEKSDKIIDKYYKIYSYNKFIDNAKNGEMSLRNSLLIIDEIQNMVSEDGTYYEILYDTIQNAPESLRVVLLSATALINKPVELALTFNLLRIPYEFPTGKEFEKTFIKYYKRRGKIHAEAKNLDMFKSMIKGYVSYFRGSDPRAFPEATVKYVKCEMSNFQYRSYITVLKQEEKRSGITVKRRHKIFKKGQLKKLSQSFYSGTRMISNIAFPNKYIGERGYRSLQGKYLKLNNIKKYSIKFYKIIRRIMRGTGTMLVYSNFKEYGGLKSFAKLLGAQGYLDYADYGEGHKRYGIWSGDVKASVREEMKAVFNNPNNINGNKIKVLLLSPAGKEGLSLLNVRQVHILEVHWNRARIEQILGRGVRYCSHKLLPPEKRNVRVYIYLATHFALKESVDQFIKSLADRKNKLGETFNQAMKEAAVDCQLFYHGNVYPGDRREGNDIKCDI</sequence>
<dbReference type="PANTHER" id="PTHR10799">
    <property type="entry name" value="SNF2/RAD54 HELICASE FAMILY"/>
    <property type="match status" value="1"/>
</dbReference>
<evidence type="ECO:0000259" key="1">
    <source>
        <dbReference type="PROSITE" id="PS51192"/>
    </source>
</evidence>
<proteinExistence type="predicted"/>
<gene>
    <name evidence="3" type="ORF">LCMiAC02_02240</name>
</gene>
<dbReference type="InterPro" id="IPR038718">
    <property type="entry name" value="SNF2-like_sf"/>
</dbReference>
<dbReference type="InterPro" id="IPR000330">
    <property type="entry name" value="SNF2_N"/>
</dbReference>
<dbReference type="PROSITE" id="PS51192">
    <property type="entry name" value="HELICASE_ATP_BIND_1"/>
    <property type="match status" value="1"/>
</dbReference>
<evidence type="ECO:0000259" key="2">
    <source>
        <dbReference type="PROSITE" id="PS51194"/>
    </source>
</evidence>
<keyword evidence="3" id="KW-0347">Helicase</keyword>
<accession>A0A481Z1S2</accession>
<keyword evidence="3" id="KW-0378">Hydrolase</keyword>
<protein>
    <submittedName>
        <fullName evidence="3">DEAD/SNF2-like helicase</fullName>
    </submittedName>
</protein>
<keyword evidence="3" id="KW-0067">ATP-binding</keyword>
<dbReference type="SMART" id="SM00487">
    <property type="entry name" value="DEXDc"/>
    <property type="match status" value="1"/>
</dbReference>
<dbReference type="InterPro" id="IPR014001">
    <property type="entry name" value="Helicase_ATP-bd"/>
</dbReference>